<dbReference type="Proteomes" id="UP000245207">
    <property type="component" value="Unassembled WGS sequence"/>
</dbReference>
<name>A0A2U1MZC1_ARTAN</name>
<dbReference type="Gene3D" id="3.40.50.720">
    <property type="entry name" value="NAD(P)-binding Rossmann-like Domain"/>
    <property type="match status" value="2"/>
</dbReference>
<dbReference type="InterPro" id="IPR002347">
    <property type="entry name" value="SDR_fam"/>
</dbReference>
<dbReference type="SUPFAM" id="SSF51735">
    <property type="entry name" value="NAD(P)-binding Rossmann-fold domains"/>
    <property type="match status" value="2"/>
</dbReference>
<gene>
    <name evidence="4" type="ORF">CTI12_AA326090</name>
</gene>
<accession>A0A2U1MZC1</accession>
<dbReference type="Pfam" id="PF13561">
    <property type="entry name" value="adh_short_C2"/>
    <property type="match status" value="1"/>
</dbReference>
<dbReference type="Pfam" id="PF00106">
    <property type="entry name" value="adh_short"/>
    <property type="match status" value="1"/>
</dbReference>
<dbReference type="PROSITE" id="PS00061">
    <property type="entry name" value="ADH_SHORT"/>
    <property type="match status" value="2"/>
</dbReference>
<dbReference type="EMBL" id="PKPP01003997">
    <property type="protein sequence ID" value="PWA66593.1"/>
    <property type="molecule type" value="Genomic_DNA"/>
</dbReference>
<dbReference type="OrthoDB" id="294295at2759"/>
<dbReference type="InterPro" id="IPR036291">
    <property type="entry name" value="NAD(P)-bd_dom_sf"/>
</dbReference>
<evidence type="ECO:0000256" key="2">
    <source>
        <dbReference type="ARBA" id="ARBA00023002"/>
    </source>
</evidence>
<evidence type="ECO:0000256" key="3">
    <source>
        <dbReference type="RuleBase" id="RU000363"/>
    </source>
</evidence>
<keyword evidence="5" id="KW-1185">Reference proteome</keyword>
<protein>
    <submittedName>
        <fullName evidence="4">Glucose/ribitol dehydrogenase</fullName>
    </submittedName>
</protein>
<dbReference type="InterPro" id="IPR020904">
    <property type="entry name" value="Sc_DH/Rdtase_CS"/>
</dbReference>
<sequence length="277" mass="29166">MECSVAVPGATRRLAGKVALITGGAGGIGESIAKLFAKHGAKVIIVDILDELGQNVCEAIGLEMASYIHCDVCIELDIENAINFAVKEHGKLDIMINNITGQPKLSILENEKSVFERVMSVNVTGVFLGTKHAARVMIPACSGSIISIGSVSSTIGGVADHAYTCSKYAIVGLTKNVAAELGTIGGVADHAYTCSKYAIVGLTKKVAAELGVFGIRDNCMSPYFIATSMGTSVSKNHPDLFSNAYSNLKGMFLQVDDVAHATLFLRRCGPCYSLPCK</sequence>
<keyword evidence="2" id="KW-0560">Oxidoreductase</keyword>
<dbReference type="PRINTS" id="PR00081">
    <property type="entry name" value="GDHRDH"/>
</dbReference>
<dbReference type="AlphaFoldDB" id="A0A2U1MZC1"/>
<comment type="similarity">
    <text evidence="1 3">Belongs to the short-chain dehydrogenases/reductases (SDR) family.</text>
</comment>
<dbReference type="PRINTS" id="PR00080">
    <property type="entry name" value="SDRFAMILY"/>
</dbReference>
<dbReference type="FunFam" id="3.40.50.720:FF:000084">
    <property type="entry name" value="Short-chain dehydrogenase reductase"/>
    <property type="match status" value="1"/>
</dbReference>
<dbReference type="GO" id="GO:0016616">
    <property type="term" value="F:oxidoreductase activity, acting on the CH-OH group of donors, NAD or NADP as acceptor"/>
    <property type="evidence" value="ECO:0007669"/>
    <property type="project" value="UniProtKB-ARBA"/>
</dbReference>
<reference evidence="4 5" key="1">
    <citation type="journal article" date="2018" name="Mol. Plant">
        <title>The genome of Artemisia annua provides insight into the evolution of Asteraceae family and artemisinin biosynthesis.</title>
        <authorList>
            <person name="Shen Q."/>
            <person name="Zhang L."/>
            <person name="Liao Z."/>
            <person name="Wang S."/>
            <person name="Yan T."/>
            <person name="Shi P."/>
            <person name="Liu M."/>
            <person name="Fu X."/>
            <person name="Pan Q."/>
            <person name="Wang Y."/>
            <person name="Lv Z."/>
            <person name="Lu X."/>
            <person name="Zhang F."/>
            <person name="Jiang W."/>
            <person name="Ma Y."/>
            <person name="Chen M."/>
            <person name="Hao X."/>
            <person name="Li L."/>
            <person name="Tang Y."/>
            <person name="Lv G."/>
            <person name="Zhou Y."/>
            <person name="Sun X."/>
            <person name="Brodelius P.E."/>
            <person name="Rose J.K.C."/>
            <person name="Tang K."/>
        </authorList>
    </citation>
    <scope>NUCLEOTIDE SEQUENCE [LARGE SCALE GENOMIC DNA]</scope>
    <source>
        <strain evidence="5">cv. Huhao1</strain>
        <tissue evidence="4">Leaf</tissue>
    </source>
</reference>
<evidence type="ECO:0000256" key="1">
    <source>
        <dbReference type="ARBA" id="ARBA00006484"/>
    </source>
</evidence>
<dbReference type="PANTHER" id="PTHR43180">
    <property type="entry name" value="3-OXOACYL-(ACYL-CARRIER-PROTEIN) REDUCTASE (AFU_ORTHOLOGUE AFUA_6G11210)"/>
    <property type="match status" value="1"/>
</dbReference>
<evidence type="ECO:0000313" key="4">
    <source>
        <dbReference type="EMBL" id="PWA66593.1"/>
    </source>
</evidence>
<dbReference type="STRING" id="35608.A0A2U1MZC1"/>
<evidence type="ECO:0000313" key="5">
    <source>
        <dbReference type="Proteomes" id="UP000245207"/>
    </source>
</evidence>
<proteinExistence type="inferred from homology"/>
<comment type="caution">
    <text evidence="4">The sequence shown here is derived from an EMBL/GenBank/DDBJ whole genome shotgun (WGS) entry which is preliminary data.</text>
</comment>
<organism evidence="4 5">
    <name type="scientific">Artemisia annua</name>
    <name type="common">Sweet wormwood</name>
    <dbReference type="NCBI Taxonomy" id="35608"/>
    <lineage>
        <taxon>Eukaryota</taxon>
        <taxon>Viridiplantae</taxon>
        <taxon>Streptophyta</taxon>
        <taxon>Embryophyta</taxon>
        <taxon>Tracheophyta</taxon>
        <taxon>Spermatophyta</taxon>
        <taxon>Magnoliopsida</taxon>
        <taxon>eudicotyledons</taxon>
        <taxon>Gunneridae</taxon>
        <taxon>Pentapetalae</taxon>
        <taxon>asterids</taxon>
        <taxon>campanulids</taxon>
        <taxon>Asterales</taxon>
        <taxon>Asteraceae</taxon>
        <taxon>Asteroideae</taxon>
        <taxon>Anthemideae</taxon>
        <taxon>Artemisiinae</taxon>
        <taxon>Artemisia</taxon>
    </lineage>
</organism>
<dbReference type="PANTHER" id="PTHR43180:SF30">
    <property type="entry name" value="MOMILACTONE A SYNTHASE"/>
    <property type="match status" value="1"/>
</dbReference>